<dbReference type="AlphaFoldDB" id="A0AAE1HP04"/>
<dbReference type="Pfam" id="PF10269">
    <property type="entry name" value="Tmemb_185A"/>
    <property type="match status" value="1"/>
</dbReference>
<evidence type="ECO:0000313" key="3">
    <source>
        <dbReference type="Proteomes" id="UP001219518"/>
    </source>
</evidence>
<keyword evidence="1" id="KW-0472">Membrane</keyword>
<protein>
    <submittedName>
        <fullName evidence="2">Transmembrane protein 60</fullName>
    </submittedName>
</protein>
<dbReference type="EMBL" id="JAHWGI010001208">
    <property type="protein sequence ID" value="KAK3924865.1"/>
    <property type="molecule type" value="Genomic_DNA"/>
</dbReference>
<proteinExistence type="predicted"/>
<organism evidence="2 3">
    <name type="scientific">Frankliniella fusca</name>
    <dbReference type="NCBI Taxonomy" id="407009"/>
    <lineage>
        <taxon>Eukaryota</taxon>
        <taxon>Metazoa</taxon>
        <taxon>Ecdysozoa</taxon>
        <taxon>Arthropoda</taxon>
        <taxon>Hexapoda</taxon>
        <taxon>Insecta</taxon>
        <taxon>Pterygota</taxon>
        <taxon>Neoptera</taxon>
        <taxon>Paraneoptera</taxon>
        <taxon>Thysanoptera</taxon>
        <taxon>Terebrantia</taxon>
        <taxon>Thripoidea</taxon>
        <taxon>Thripidae</taxon>
        <taxon>Frankliniella</taxon>
    </lineage>
</organism>
<evidence type="ECO:0000256" key="1">
    <source>
        <dbReference type="SAM" id="Phobius"/>
    </source>
</evidence>
<comment type="caution">
    <text evidence="2">The sequence shown here is derived from an EMBL/GenBank/DDBJ whole genome shotgun (WGS) entry which is preliminary data.</text>
</comment>
<feature type="transmembrane region" description="Helical" evidence="1">
    <location>
        <begin position="117"/>
        <end position="139"/>
    </location>
</feature>
<keyword evidence="3" id="KW-1185">Reference proteome</keyword>
<dbReference type="PANTHER" id="PTHR13568:SF4">
    <property type="entry name" value="TRANSMEMBRANE PROTEIN 60"/>
    <property type="match status" value="1"/>
</dbReference>
<gene>
    <name evidence="2" type="ORF">KUF71_013138</name>
</gene>
<dbReference type="InterPro" id="IPR019396">
    <property type="entry name" value="TM_Fragile-X-F-assoc"/>
</dbReference>
<keyword evidence="1" id="KW-1133">Transmembrane helix</keyword>
<feature type="transmembrane region" description="Helical" evidence="1">
    <location>
        <begin position="145"/>
        <end position="165"/>
    </location>
</feature>
<feature type="transmembrane region" description="Helical" evidence="1">
    <location>
        <begin position="73"/>
        <end position="96"/>
    </location>
</feature>
<keyword evidence="1 2" id="KW-0812">Transmembrane</keyword>
<evidence type="ECO:0000313" key="2">
    <source>
        <dbReference type="EMBL" id="KAK3924865.1"/>
    </source>
</evidence>
<reference evidence="2" key="2">
    <citation type="journal article" date="2023" name="BMC Genomics">
        <title>Pest status, molecular evolution, and epigenetic factors derived from the genome assembly of Frankliniella fusca, a thysanopteran phytovirus vector.</title>
        <authorList>
            <person name="Catto M.A."/>
            <person name="Labadie P.E."/>
            <person name="Jacobson A.L."/>
            <person name="Kennedy G.G."/>
            <person name="Srinivasan R."/>
            <person name="Hunt B.G."/>
        </authorList>
    </citation>
    <scope>NUCLEOTIDE SEQUENCE</scope>
    <source>
        <strain evidence="2">PL_HMW_Pooled</strain>
    </source>
</reference>
<dbReference type="Proteomes" id="UP001219518">
    <property type="component" value="Unassembled WGS sequence"/>
</dbReference>
<name>A0AAE1HP04_9NEOP</name>
<sequence>MDLLIQHSTYNTFVLVHEYVSKRFSLLCSGNTSNLHKLLHIKMTACHRALFTCFSLLVFLILLVLRLDARAEWNWFIVFIPIVIYLLIILLYYMFFIICHCKNGFDFRKQTSMKRKLWSVFSIFLMFTSQVLLCVQIEFPAFKIPTYWVVLPVWIWLVVLSGDIFSRLVQRRRNTPYFYG</sequence>
<dbReference type="PANTHER" id="PTHR13568">
    <property type="entry name" value="FAM11A, B PROTEIN"/>
    <property type="match status" value="1"/>
</dbReference>
<feature type="transmembrane region" description="Helical" evidence="1">
    <location>
        <begin position="49"/>
        <end position="67"/>
    </location>
</feature>
<accession>A0AAE1HP04</accession>
<reference evidence="2" key="1">
    <citation type="submission" date="2021-07" db="EMBL/GenBank/DDBJ databases">
        <authorList>
            <person name="Catto M.A."/>
            <person name="Jacobson A."/>
            <person name="Kennedy G."/>
            <person name="Labadie P."/>
            <person name="Hunt B.G."/>
            <person name="Srinivasan R."/>
        </authorList>
    </citation>
    <scope>NUCLEOTIDE SEQUENCE</scope>
    <source>
        <strain evidence="2">PL_HMW_Pooled</strain>
        <tissue evidence="2">Head</tissue>
    </source>
</reference>